<evidence type="ECO:0000313" key="3">
    <source>
        <dbReference type="Proteomes" id="UP001205105"/>
    </source>
</evidence>
<feature type="signal peptide" evidence="1">
    <location>
        <begin position="1"/>
        <end position="21"/>
    </location>
</feature>
<dbReference type="EMBL" id="JADXDR010000010">
    <property type="protein sequence ID" value="KAI7846081.1"/>
    <property type="molecule type" value="Genomic_DNA"/>
</dbReference>
<organism evidence="2 3">
    <name type="scientific">Chlorella ohadii</name>
    <dbReference type="NCBI Taxonomy" id="2649997"/>
    <lineage>
        <taxon>Eukaryota</taxon>
        <taxon>Viridiplantae</taxon>
        <taxon>Chlorophyta</taxon>
        <taxon>core chlorophytes</taxon>
        <taxon>Trebouxiophyceae</taxon>
        <taxon>Chlorellales</taxon>
        <taxon>Chlorellaceae</taxon>
        <taxon>Chlorella clade</taxon>
        <taxon>Chlorella</taxon>
    </lineage>
</organism>
<protein>
    <submittedName>
        <fullName evidence="2">Uncharacterized protein</fullName>
    </submittedName>
</protein>
<dbReference type="Proteomes" id="UP001205105">
    <property type="component" value="Unassembled WGS sequence"/>
</dbReference>
<reference evidence="2" key="1">
    <citation type="submission" date="2020-11" db="EMBL/GenBank/DDBJ databases">
        <title>Chlorella ohadii genome sequencing and assembly.</title>
        <authorList>
            <person name="Murik O."/>
            <person name="Treves H."/>
            <person name="Kedem I."/>
            <person name="Shotland Y."/>
            <person name="Kaplan A."/>
        </authorList>
    </citation>
    <scope>NUCLEOTIDE SEQUENCE</scope>
    <source>
        <strain evidence="2">1</strain>
    </source>
</reference>
<proteinExistence type="predicted"/>
<sequence length="132" mass="13812">MPTRTLLALLALSCCLAAGQAAAVGHEGRQLLQVPVNCSAAGDSWARDRFSCSIPPAFTAECQIATAPAPSGNVHCSVINDEKPNIQTGLTCPVKECVSVCDLVVMQNFFPPDLVTAFVELLAAWKPSVPGC</sequence>
<evidence type="ECO:0000256" key="1">
    <source>
        <dbReference type="SAM" id="SignalP"/>
    </source>
</evidence>
<evidence type="ECO:0000313" key="2">
    <source>
        <dbReference type="EMBL" id="KAI7846081.1"/>
    </source>
</evidence>
<dbReference type="AlphaFoldDB" id="A0AAD5H6U3"/>
<name>A0AAD5H6U3_9CHLO</name>
<feature type="chain" id="PRO_5042269477" evidence="1">
    <location>
        <begin position="22"/>
        <end position="132"/>
    </location>
</feature>
<gene>
    <name evidence="2" type="ORF">COHA_000447</name>
</gene>
<keyword evidence="3" id="KW-1185">Reference proteome</keyword>
<keyword evidence="1" id="KW-0732">Signal</keyword>
<comment type="caution">
    <text evidence="2">The sequence shown here is derived from an EMBL/GenBank/DDBJ whole genome shotgun (WGS) entry which is preliminary data.</text>
</comment>
<accession>A0AAD5H6U3</accession>